<evidence type="ECO:0000313" key="5">
    <source>
        <dbReference type="Proteomes" id="UP001597493"/>
    </source>
</evidence>
<evidence type="ECO:0000256" key="3">
    <source>
        <dbReference type="SAM" id="MobiDB-lite"/>
    </source>
</evidence>
<evidence type="ECO:0000256" key="1">
    <source>
        <dbReference type="ARBA" id="ARBA00010577"/>
    </source>
</evidence>
<comment type="similarity">
    <text evidence="1">Belongs to the FlgD family.</text>
</comment>
<dbReference type="RefSeq" id="WP_379273123.1">
    <property type="nucleotide sequence ID" value="NZ_JBHUGT010000002.1"/>
</dbReference>
<comment type="caution">
    <text evidence="4">The sequence shown here is derived from an EMBL/GenBank/DDBJ whole genome shotgun (WGS) entry which is preliminary data.</text>
</comment>
<reference evidence="5" key="1">
    <citation type="journal article" date="2019" name="Int. J. Syst. Evol. Microbiol.">
        <title>The Global Catalogue of Microorganisms (GCM) 10K type strain sequencing project: providing services to taxonomists for standard genome sequencing and annotation.</title>
        <authorList>
            <consortium name="The Broad Institute Genomics Platform"/>
            <consortium name="The Broad Institute Genome Sequencing Center for Infectious Disease"/>
            <person name="Wu L."/>
            <person name="Ma J."/>
        </authorList>
    </citation>
    <scope>NUCLEOTIDE SEQUENCE [LARGE SCALE GENOMIC DNA]</scope>
    <source>
        <strain evidence="5">TISTR 1827</strain>
    </source>
</reference>
<keyword evidence="4" id="KW-0966">Cell projection</keyword>
<feature type="region of interest" description="Disordered" evidence="3">
    <location>
        <begin position="144"/>
        <end position="177"/>
    </location>
</feature>
<feature type="compositionally biased region" description="Acidic residues" evidence="3">
    <location>
        <begin position="147"/>
        <end position="177"/>
    </location>
</feature>
<organism evidence="4 5">
    <name type="scientific">Paenibacillus thailandensis</name>
    <dbReference type="NCBI Taxonomy" id="393250"/>
    <lineage>
        <taxon>Bacteria</taxon>
        <taxon>Bacillati</taxon>
        <taxon>Bacillota</taxon>
        <taxon>Bacilli</taxon>
        <taxon>Bacillales</taxon>
        <taxon>Paenibacillaceae</taxon>
        <taxon>Paenibacillus</taxon>
    </lineage>
</organism>
<sequence length="177" mass="18590">MAVNQVTSNYSSTATSSASSSSSVSSNTTLGKEAFLQLLVEQLKNQDPMNPMDNTEYIAQLTQFTSVEQLMNISDKLDAMSMNLGSASTLIGKTIEWAELDEEGEVVNKSGVVDAIYAGDDGLYAKVGDTHILLDVILGVTDTAAEGTEETGDTEEGAGSEEEASGSVDETEGTEEA</sequence>
<protein>
    <submittedName>
        <fullName evidence="4">Flagellar hook assembly protein FlgD</fullName>
    </submittedName>
</protein>
<evidence type="ECO:0000313" key="4">
    <source>
        <dbReference type="EMBL" id="MFD2660945.1"/>
    </source>
</evidence>
<dbReference type="EMBL" id="JBHUMY010000012">
    <property type="protein sequence ID" value="MFD2660945.1"/>
    <property type="molecule type" value="Genomic_DNA"/>
</dbReference>
<name>A0ABW5QXK1_9BACL</name>
<gene>
    <name evidence="4" type="ORF">ACFSW5_11865</name>
</gene>
<keyword evidence="4" id="KW-0282">Flagellum</keyword>
<accession>A0ABW5QXK1</accession>
<keyword evidence="2" id="KW-1005">Bacterial flagellum biogenesis</keyword>
<evidence type="ECO:0000256" key="2">
    <source>
        <dbReference type="ARBA" id="ARBA00022795"/>
    </source>
</evidence>
<dbReference type="Proteomes" id="UP001597493">
    <property type="component" value="Unassembled WGS sequence"/>
</dbReference>
<proteinExistence type="inferred from homology"/>
<dbReference type="InterPro" id="IPR005648">
    <property type="entry name" value="FlgD"/>
</dbReference>
<keyword evidence="4" id="KW-0969">Cilium</keyword>
<keyword evidence="5" id="KW-1185">Reference proteome</keyword>
<dbReference type="Pfam" id="PF03963">
    <property type="entry name" value="FlgD"/>
    <property type="match status" value="1"/>
</dbReference>
<feature type="region of interest" description="Disordered" evidence="3">
    <location>
        <begin position="1"/>
        <end position="26"/>
    </location>
</feature>